<accession>A0A154PMA9</accession>
<keyword evidence="3" id="KW-1185">Reference proteome</keyword>
<name>A0A154PMA9_DUFNO</name>
<protein>
    <submittedName>
        <fullName evidence="2">Uncharacterized protein</fullName>
    </submittedName>
</protein>
<dbReference type="Proteomes" id="UP000076502">
    <property type="component" value="Unassembled WGS sequence"/>
</dbReference>
<reference evidence="2 3" key="1">
    <citation type="submission" date="2015-07" db="EMBL/GenBank/DDBJ databases">
        <title>The genome of Dufourea novaeangliae.</title>
        <authorList>
            <person name="Pan H."/>
            <person name="Kapheim K."/>
        </authorList>
    </citation>
    <scope>NUCLEOTIDE SEQUENCE [LARGE SCALE GENOMIC DNA]</scope>
    <source>
        <strain evidence="2">0120121106</strain>
        <tissue evidence="2">Whole body</tissue>
    </source>
</reference>
<organism evidence="2 3">
    <name type="scientific">Dufourea novaeangliae</name>
    <name type="common">Sweat bee</name>
    <dbReference type="NCBI Taxonomy" id="178035"/>
    <lineage>
        <taxon>Eukaryota</taxon>
        <taxon>Metazoa</taxon>
        <taxon>Ecdysozoa</taxon>
        <taxon>Arthropoda</taxon>
        <taxon>Hexapoda</taxon>
        <taxon>Insecta</taxon>
        <taxon>Pterygota</taxon>
        <taxon>Neoptera</taxon>
        <taxon>Endopterygota</taxon>
        <taxon>Hymenoptera</taxon>
        <taxon>Apocrita</taxon>
        <taxon>Aculeata</taxon>
        <taxon>Apoidea</taxon>
        <taxon>Anthophila</taxon>
        <taxon>Halictidae</taxon>
        <taxon>Rophitinae</taxon>
        <taxon>Dufourea</taxon>
    </lineage>
</organism>
<feature type="region of interest" description="Disordered" evidence="1">
    <location>
        <begin position="122"/>
        <end position="178"/>
    </location>
</feature>
<feature type="region of interest" description="Disordered" evidence="1">
    <location>
        <begin position="27"/>
        <end position="53"/>
    </location>
</feature>
<evidence type="ECO:0000256" key="1">
    <source>
        <dbReference type="SAM" id="MobiDB-lite"/>
    </source>
</evidence>
<proteinExistence type="predicted"/>
<feature type="compositionally biased region" description="Low complexity" evidence="1">
    <location>
        <begin position="142"/>
        <end position="151"/>
    </location>
</feature>
<feature type="compositionally biased region" description="Pro residues" evidence="1">
    <location>
        <begin position="152"/>
        <end position="161"/>
    </location>
</feature>
<evidence type="ECO:0000313" key="2">
    <source>
        <dbReference type="EMBL" id="KZC12992.1"/>
    </source>
</evidence>
<dbReference type="AlphaFoldDB" id="A0A154PMA9"/>
<dbReference type="EMBL" id="KQ434978">
    <property type="protein sequence ID" value="KZC12992.1"/>
    <property type="molecule type" value="Genomic_DNA"/>
</dbReference>
<feature type="compositionally biased region" description="Basic and acidic residues" evidence="1">
    <location>
        <begin position="164"/>
        <end position="175"/>
    </location>
</feature>
<gene>
    <name evidence="2" type="ORF">WN55_04889</name>
</gene>
<sequence length="330" mass="36288">MRIGKQARFKHTSLHGGITSTDEKVFRVGAKSSRSRERKTEGRRDRERVEGSKSVVGAVHVRAKASTTFRCEGADSEGVAHTARDRAAELQAEVRSAIRALHGWCPRPPQGHRGDTVLMSPQTQMRGNHRNGVPTQQPPPATVVVSSTSSMRPPPPPPPPRARASNEGKGHHEEPTSSIPDLDLIFYTLRVGTVQRAKLYQFTLSQRIDTRKSGSSLEGSRVFDLVARGEGPRITYSLVTAPDVGDRDVDPSKEAKDLRSSPRNCEIEDYVEAEFARQCTYTGSHFMGKEPSAWWPVIYSLSREARNTGTSSVKAKWGEGLRGRGILAGL</sequence>
<feature type="compositionally biased region" description="Basic and acidic residues" evidence="1">
    <location>
        <begin position="34"/>
        <end position="51"/>
    </location>
</feature>
<evidence type="ECO:0000313" key="3">
    <source>
        <dbReference type="Proteomes" id="UP000076502"/>
    </source>
</evidence>